<dbReference type="EMBL" id="CM042017">
    <property type="protein sequence ID" value="KAI3691123.1"/>
    <property type="molecule type" value="Genomic_DNA"/>
</dbReference>
<gene>
    <name evidence="1" type="ORF">L2E82_49341</name>
</gene>
<comment type="caution">
    <text evidence="1">The sequence shown here is derived from an EMBL/GenBank/DDBJ whole genome shotgun (WGS) entry which is preliminary data.</text>
</comment>
<reference evidence="2" key="1">
    <citation type="journal article" date="2022" name="Mol. Ecol. Resour.">
        <title>The genomes of chicory, endive, great burdock and yacon provide insights into Asteraceae palaeo-polyploidization history and plant inulin production.</title>
        <authorList>
            <person name="Fan W."/>
            <person name="Wang S."/>
            <person name="Wang H."/>
            <person name="Wang A."/>
            <person name="Jiang F."/>
            <person name="Liu H."/>
            <person name="Zhao H."/>
            <person name="Xu D."/>
            <person name="Zhang Y."/>
        </authorList>
    </citation>
    <scope>NUCLEOTIDE SEQUENCE [LARGE SCALE GENOMIC DNA]</scope>
    <source>
        <strain evidence="2">cv. Punajuju</strain>
    </source>
</reference>
<organism evidence="1 2">
    <name type="scientific">Cichorium intybus</name>
    <name type="common">Chicory</name>
    <dbReference type="NCBI Taxonomy" id="13427"/>
    <lineage>
        <taxon>Eukaryota</taxon>
        <taxon>Viridiplantae</taxon>
        <taxon>Streptophyta</taxon>
        <taxon>Embryophyta</taxon>
        <taxon>Tracheophyta</taxon>
        <taxon>Spermatophyta</taxon>
        <taxon>Magnoliopsida</taxon>
        <taxon>eudicotyledons</taxon>
        <taxon>Gunneridae</taxon>
        <taxon>Pentapetalae</taxon>
        <taxon>asterids</taxon>
        <taxon>campanulids</taxon>
        <taxon>Asterales</taxon>
        <taxon>Asteraceae</taxon>
        <taxon>Cichorioideae</taxon>
        <taxon>Cichorieae</taxon>
        <taxon>Cichoriinae</taxon>
        <taxon>Cichorium</taxon>
    </lineage>
</organism>
<proteinExistence type="predicted"/>
<sequence>MWNGVVGMRRFTAVTGAIWSEGTAERIDENVRDGDRGIDTTMISNSIIMKTLIRVEIIVIGIDAINNRALNQTQKRFIFFDMDLVFSPFAHIVVIMEKDTEDKARAVRQIEDE</sequence>
<keyword evidence="2" id="KW-1185">Reference proteome</keyword>
<evidence type="ECO:0000313" key="1">
    <source>
        <dbReference type="EMBL" id="KAI3691123.1"/>
    </source>
</evidence>
<reference evidence="1 2" key="2">
    <citation type="journal article" date="2022" name="Mol. Ecol. Resour.">
        <title>The genomes of chicory, endive, great burdock and yacon provide insights into Asteraceae paleo-polyploidization history and plant inulin production.</title>
        <authorList>
            <person name="Fan W."/>
            <person name="Wang S."/>
            <person name="Wang H."/>
            <person name="Wang A."/>
            <person name="Jiang F."/>
            <person name="Liu H."/>
            <person name="Zhao H."/>
            <person name="Xu D."/>
            <person name="Zhang Y."/>
        </authorList>
    </citation>
    <scope>NUCLEOTIDE SEQUENCE [LARGE SCALE GENOMIC DNA]</scope>
    <source>
        <strain evidence="2">cv. Punajuju</strain>
        <tissue evidence="1">Leaves</tissue>
    </source>
</reference>
<accession>A0ACB8Z0H7</accession>
<protein>
    <submittedName>
        <fullName evidence="1">Uncharacterized protein</fullName>
    </submittedName>
</protein>
<evidence type="ECO:0000313" key="2">
    <source>
        <dbReference type="Proteomes" id="UP001055811"/>
    </source>
</evidence>
<name>A0ACB8Z0H7_CICIN</name>
<dbReference type="Proteomes" id="UP001055811">
    <property type="component" value="Linkage Group LG09"/>
</dbReference>